<evidence type="ECO:0000313" key="3">
    <source>
        <dbReference type="EMBL" id="VIO89553.1"/>
    </source>
</evidence>
<accession>A0A4E9EYL9</accession>
<dbReference type="GeneID" id="66058138"/>
<dbReference type="RefSeq" id="XP_042931615.1">
    <property type="nucleotide sequence ID" value="XM_043075681.1"/>
</dbReference>
<name>A0A0J9XRE3_BRUMA</name>
<dbReference type="KEGG" id="bmy:BM_BM14680"/>
<dbReference type="WormBase" id="Bm14680">
    <property type="protein sequence ID" value="BM31788"/>
    <property type="gene ID" value="WBGene00235015"/>
</dbReference>
<evidence type="ECO:0000313" key="2">
    <source>
        <dbReference type="EMBL" id="CDP93414.1"/>
    </source>
</evidence>
<keyword evidence="1" id="KW-0732">Signal</keyword>
<organism evidence="2">
    <name type="scientific">Brugia malayi</name>
    <name type="common">Filarial nematode worm</name>
    <dbReference type="NCBI Taxonomy" id="6279"/>
    <lineage>
        <taxon>Eukaryota</taxon>
        <taxon>Metazoa</taxon>
        <taxon>Ecdysozoa</taxon>
        <taxon>Nematoda</taxon>
        <taxon>Chromadorea</taxon>
        <taxon>Rhabditida</taxon>
        <taxon>Spirurina</taxon>
        <taxon>Spiruromorpha</taxon>
        <taxon>Filarioidea</taxon>
        <taxon>Onchocercidae</taxon>
        <taxon>Brugia</taxon>
    </lineage>
</organism>
<dbReference type="EMBL" id="LN856868">
    <property type="protein sequence ID" value="CDP93414.1"/>
    <property type="molecule type" value="Genomic_DNA"/>
</dbReference>
<protein>
    <submittedName>
        <fullName evidence="2 5">Bm14680</fullName>
    </submittedName>
</protein>
<gene>
    <name evidence="2 5 6" type="ORF">Bm14680</name>
    <name evidence="3" type="ORF">BM_BM14680</name>
    <name evidence="2" type="ORF">BM_Bm14680</name>
</gene>
<reference evidence="5" key="4">
    <citation type="submission" date="2019-12" db="UniProtKB">
        <authorList>
            <consortium name="WormBaseParasite"/>
        </authorList>
    </citation>
    <scope>IDENTIFICATION</scope>
</reference>
<dbReference type="CTD" id="66058138"/>
<dbReference type="AlphaFoldDB" id="A0A0J9XRE3"/>
<dbReference type="WBParaSite" id="Bm14680.1">
    <property type="protein sequence ID" value="Bm14680.1"/>
    <property type="gene ID" value="WBGene00235015"/>
</dbReference>
<evidence type="ECO:0000313" key="4">
    <source>
        <dbReference type="Proteomes" id="UP000006672"/>
    </source>
</evidence>
<reference evidence="2 4" key="1">
    <citation type="journal article" date="2007" name="Science">
        <title>Draft genome of the filarial nematode parasite Brugia malayi.</title>
        <authorList>
            <person name="Ghedin E."/>
            <person name="Wang S."/>
            <person name="Spiro D."/>
            <person name="Caler E."/>
            <person name="Zhao Q."/>
            <person name="Crabtree J."/>
            <person name="Allen J.E."/>
            <person name="Delcher A.L."/>
            <person name="Guiliano D.B."/>
            <person name="Miranda-Saavedra D."/>
            <person name="Angiuoli S.V."/>
            <person name="Creasy T."/>
            <person name="Amedeo P."/>
            <person name="Haas B."/>
            <person name="El-Sayed N.M."/>
            <person name="Wortman J.R."/>
            <person name="Feldblyum T."/>
            <person name="Tallon L."/>
            <person name="Schatz M."/>
            <person name="Shumway M."/>
            <person name="Koo H."/>
            <person name="Salzberg S.L."/>
            <person name="Schobel S."/>
            <person name="Pertea M."/>
            <person name="Pop M."/>
            <person name="White O."/>
            <person name="Barton G.J."/>
            <person name="Carlow C.K."/>
            <person name="Crawford M.J."/>
            <person name="Daub J."/>
            <person name="Dimmic M.W."/>
            <person name="Estes C.F."/>
            <person name="Foster J.M."/>
            <person name="Ganatra M."/>
            <person name="Gregory W.F."/>
            <person name="Johnson N.M."/>
            <person name="Jin J."/>
            <person name="Komuniecki R."/>
            <person name="Korf I."/>
            <person name="Kumar S."/>
            <person name="Laney S."/>
            <person name="Li B.W."/>
            <person name="Li W."/>
            <person name="Lindblom T.H."/>
            <person name="Lustigman S."/>
            <person name="Ma D."/>
            <person name="Maina C.V."/>
            <person name="Martin D.M."/>
            <person name="McCarter J.P."/>
            <person name="McReynolds L."/>
            <person name="Mitreva M."/>
            <person name="Nutman T.B."/>
            <person name="Parkinson J."/>
            <person name="Peregrin-Alvarez J.M."/>
            <person name="Poole C."/>
            <person name="Ren Q."/>
            <person name="Saunders L."/>
            <person name="Sluder A.E."/>
            <person name="Smith K."/>
            <person name="Stanke M."/>
            <person name="Unnasch T.R."/>
            <person name="Ware J."/>
            <person name="Wei A.D."/>
            <person name="Weil G."/>
            <person name="Williams D.J."/>
            <person name="Zhang Y."/>
            <person name="Williams S.A."/>
            <person name="Fraser-Liggett C."/>
            <person name="Slatko B."/>
            <person name="Blaxter M.L."/>
            <person name="Scott A.L."/>
        </authorList>
    </citation>
    <scope>NUCLEOTIDE SEQUENCE</scope>
    <source>
        <strain evidence="2 4">FR3</strain>
    </source>
</reference>
<evidence type="ECO:0000313" key="5">
    <source>
        <dbReference type="WBParaSite" id="Bm14680.1"/>
    </source>
</evidence>
<dbReference type="OMA" id="RECPITK"/>
<dbReference type="OrthoDB" id="5841154at2759"/>
<proteinExistence type="predicted"/>
<dbReference type="EMBL" id="CAAKNF010000196">
    <property type="protein sequence ID" value="VIO89553.1"/>
    <property type="molecule type" value="Genomic_DNA"/>
</dbReference>
<sequence>MGKKAIISILGVFYLIYMEKCFAKVQCKHSEVLVRLGRNEKHSVPICPSTISNSNKREESKSKQFNENVIKCDGLLCSRCRCNVKLGYKLSNSTDQAECVLICPTV</sequence>
<evidence type="ECO:0000256" key="1">
    <source>
        <dbReference type="SAM" id="SignalP"/>
    </source>
</evidence>
<feature type="signal peptide" evidence="1">
    <location>
        <begin position="1"/>
        <end position="23"/>
    </location>
</feature>
<reference evidence="3" key="3">
    <citation type="submission" date="2019-04" db="EMBL/GenBank/DDBJ databases">
        <authorList>
            <person name="Howe K."/>
            <person name="Paulini M."/>
            <person name="Williams G."/>
        </authorList>
    </citation>
    <scope>NUCLEOTIDE SEQUENCE [LARGE SCALE GENOMIC DNA]</scope>
    <source>
        <strain evidence="3">FR3</strain>
    </source>
</reference>
<keyword evidence="4" id="KW-1185">Reference proteome</keyword>
<dbReference type="Proteomes" id="UP000006672">
    <property type="component" value="Unassembled WGS sequence"/>
</dbReference>
<accession>A0A0J9XRE3</accession>
<reference evidence="2" key="2">
    <citation type="submission" date="2012-12" db="EMBL/GenBank/DDBJ databases">
        <authorList>
            <person name="Gao Y.W."/>
            <person name="Fan S.T."/>
            <person name="Sun H.T."/>
            <person name="Wang Z."/>
            <person name="Gao X.L."/>
            <person name="Li Y.G."/>
            <person name="Wang T.C."/>
            <person name="Zhang K."/>
            <person name="Xu W.W."/>
            <person name="Yu Z.J."/>
            <person name="Xia X.Z."/>
        </authorList>
    </citation>
    <scope>NUCLEOTIDE SEQUENCE</scope>
    <source>
        <strain evidence="2">FR3</strain>
    </source>
</reference>
<evidence type="ECO:0000313" key="6">
    <source>
        <dbReference type="WormBase" id="Bm14680"/>
    </source>
</evidence>
<feature type="chain" id="PRO_5023831078" evidence="1">
    <location>
        <begin position="24"/>
        <end position="106"/>
    </location>
</feature>